<protein>
    <submittedName>
        <fullName evidence="2">Selenocysteine lyase/Cysteine desulfurase</fullName>
    </submittedName>
</protein>
<sequence>MDGMLEDPWYLNHARYGLPTRAVADTVQALVAAAMRGGPTASTELHGEHLRARDGVARLTGVPAERVALTTSTSQGLVQVAFGLRGEVLVSLDEFPANVYPWRRAEAAGRLRVRALPGSGTGSDSNAGSFPPVTPERIADALTPAVSVVAVSAVDFRTGYRADLAGIREVIGADRVLVVDGIQGFGAIDADWSPADVLVVGGQKWLRAGWGSGFMAFSERGLARVEPTLGSWAGAEDQARYDGTIHPLLEGAERHAVTNLSPFTSGALATALEGIAATGIGAISVQIASTAGRLADAIDAAGLALLSPRSPAERAGIVVAGYPAGQAIEAHARLVAAGITVTLHGDDRIRFSPHSTTPDETVDRVAELLEIGRIGATYPL</sequence>
<keyword evidence="2" id="KW-0456">Lyase</keyword>
<organism evidence="2 3">
    <name type="scientific">Herbiconiux ginsengi</name>
    <dbReference type="NCBI Taxonomy" id="381665"/>
    <lineage>
        <taxon>Bacteria</taxon>
        <taxon>Bacillati</taxon>
        <taxon>Actinomycetota</taxon>
        <taxon>Actinomycetes</taxon>
        <taxon>Micrococcales</taxon>
        <taxon>Microbacteriaceae</taxon>
        <taxon>Herbiconiux</taxon>
    </lineage>
</organism>
<keyword evidence="3" id="KW-1185">Reference proteome</keyword>
<evidence type="ECO:0000313" key="3">
    <source>
        <dbReference type="Proteomes" id="UP000198891"/>
    </source>
</evidence>
<dbReference type="Proteomes" id="UP000198891">
    <property type="component" value="Unassembled WGS sequence"/>
</dbReference>
<dbReference type="InterPro" id="IPR000192">
    <property type="entry name" value="Aminotrans_V_dom"/>
</dbReference>
<name>A0A1H3N7L2_9MICO</name>
<dbReference type="Pfam" id="PF00266">
    <property type="entry name" value="Aminotran_5"/>
    <property type="match status" value="1"/>
</dbReference>
<dbReference type="PANTHER" id="PTHR43586">
    <property type="entry name" value="CYSTEINE DESULFURASE"/>
    <property type="match status" value="1"/>
</dbReference>
<dbReference type="STRING" id="381665.SAMN05216554_1727"/>
<evidence type="ECO:0000313" key="2">
    <source>
        <dbReference type="EMBL" id="SDY84764.1"/>
    </source>
</evidence>
<dbReference type="AlphaFoldDB" id="A0A1H3N7L2"/>
<gene>
    <name evidence="2" type="ORF">SAMN05216554_1727</name>
</gene>
<dbReference type="EMBL" id="FNPZ01000001">
    <property type="protein sequence ID" value="SDY84764.1"/>
    <property type="molecule type" value="Genomic_DNA"/>
</dbReference>
<dbReference type="GO" id="GO:0016829">
    <property type="term" value="F:lyase activity"/>
    <property type="evidence" value="ECO:0007669"/>
    <property type="project" value="UniProtKB-KW"/>
</dbReference>
<dbReference type="InterPro" id="IPR015422">
    <property type="entry name" value="PyrdxlP-dep_Trfase_small"/>
</dbReference>
<accession>A0A1H3N7L2</accession>
<dbReference type="PANTHER" id="PTHR43586:SF15">
    <property type="entry name" value="BLR3095 PROTEIN"/>
    <property type="match status" value="1"/>
</dbReference>
<dbReference type="InterPro" id="IPR015421">
    <property type="entry name" value="PyrdxlP-dep_Trfase_major"/>
</dbReference>
<feature type="domain" description="Aminotransferase class V" evidence="1">
    <location>
        <begin position="27"/>
        <end position="341"/>
    </location>
</feature>
<dbReference type="Gene3D" id="3.40.640.10">
    <property type="entry name" value="Type I PLP-dependent aspartate aminotransferase-like (Major domain)"/>
    <property type="match status" value="1"/>
</dbReference>
<proteinExistence type="predicted"/>
<dbReference type="SUPFAM" id="SSF53383">
    <property type="entry name" value="PLP-dependent transferases"/>
    <property type="match status" value="1"/>
</dbReference>
<dbReference type="InterPro" id="IPR015424">
    <property type="entry name" value="PyrdxlP-dep_Trfase"/>
</dbReference>
<evidence type="ECO:0000259" key="1">
    <source>
        <dbReference type="Pfam" id="PF00266"/>
    </source>
</evidence>
<dbReference type="Gene3D" id="3.90.1150.10">
    <property type="entry name" value="Aspartate Aminotransferase, domain 1"/>
    <property type="match status" value="1"/>
</dbReference>
<reference evidence="2 3" key="1">
    <citation type="submission" date="2016-10" db="EMBL/GenBank/DDBJ databases">
        <authorList>
            <person name="de Groot N.N."/>
        </authorList>
    </citation>
    <scope>NUCLEOTIDE SEQUENCE [LARGE SCALE GENOMIC DNA]</scope>
    <source>
        <strain evidence="2 3">CGMCC 4.3491</strain>
    </source>
</reference>